<dbReference type="AlphaFoldDB" id="A7F974"/>
<dbReference type="GeneID" id="5480954"/>
<reference evidence="2" key="1">
    <citation type="journal article" date="2011" name="PLoS Genet.">
        <title>Genomic analysis of the necrotrophic fungal pathogens Sclerotinia sclerotiorum and Botrytis cinerea.</title>
        <authorList>
            <person name="Amselem J."/>
            <person name="Cuomo C.A."/>
            <person name="van Kan J.A."/>
            <person name="Viaud M."/>
            <person name="Benito E.P."/>
            <person name="Couloux A."/>
            <person name="Coutinho P.M."/>
            <person name="de Vries R.P."/>
            <person name="Dyer P.S."/>
            <person name="Fillinger S."/>
            <person name="Fournier E."/>
            <person name="Gout L."/>
            <person name="Hahn M."/>
            <person name="Kohn L."/>
            <person name="Lapalu N."/>
            <person name="Plummer K.M."/>
            <person name="Pradier J.M."/>
            <person name="Quevillon E."/>
            <person name="Sharon A."/>
            <person name="Simon A."/>
            <person name="ten Have A."/>
            <person name="Tudzynski B."/>
            <person name="Tudzynski P."/>
            <person name="Wincker P."/>
            <person name="Andrew M."/>
            <person name="Anthouard V."/>
            <person name="Beever R.E."/>
            <person name="Beffa R."/>
            <person name="Benoit I."/>
            <person name="Bouzid O."/>
            <person name="Brault B."/>
            <person name="Chen Z."/>
            <person name="Choquer M."/>
            <person name="Collemare J."/>
            <person name="Cotton P."/>
            <person name="Danchin E.G."/>
            <person name="Da Silva C."/>
            <person name="Gautier A."/>
            <person name="Giraud C."/>
            <person name="Giraud T."/>
            <person name="Gonzalez C."/>
            <person name="Grossetete S."/>
            <person name="Guldener U."/>
            <person name="Henrissat B."/>
            <person name="Howlett B.J."/>
            <person name="Kodira C."/>
            <person name="Kretschmer M."/>
            <person name="Lappartient A."/>
            <person name="Leroch M."/>
            <person name="Levis C."/>
            <person name="Mauceli E."/>
            <person name="Neuveglise C."/>
            <person name="Oeser B."/>
            <person name="Pearson M."/>
            <person name="Poulain J."/>
            <person name="Poussereau N."/>
            <person name="Quesneville H."/>
            <person name="Rascle C."/>
            <person name="Schumacher J."/>
            <person name="Segurens B."/>
            <person name="Sexton A."/>
            <person name="Silva E."/>
            <person name="Sirven C."/>
            <person name="Soanes D.M."/>
            <person name="Talbot N.J."/>
            <person name="Templeton M."/>
            <person name="Yandava C."/>
            <person name="Yarden O."/>
            <person name="Zeng Q."/>
            <person name="Rollins J.A."/>
            <person name="Lebrun M.H."/>
            <person name="Dickman M."/>
        </authorList>
    </citation>
    <scope>NUCLEOTIDE SEQUENCE [LARGE SCALE GENOMIC DNA]</scope>
    <source>
        <strain evidence="2">ATCC 18683 / 1980 / Ss-1</strain>
    </source>
</reference>
<accession>A7F974</accession>
<gene>
    <name evidence="1" type="ORF">SS1G_14155</name>
</gene>
<proteinExistence type="predicted"/>
<dbReference type="KEGG" id="ssl:SS1G_14155"/>
<keyword evidence="2" id="KW-1185">Reference proteome</keyword>
<dbReference type="Proteomes" id="UP000001312">
    <property type="component" value="Unassembled WGS sequence"/>
</dbReference>
<evidence type="ECO:0000313" key="1">
    <source>
        <dbReference type="EMBL" id="EDO00285.1"/>
    </source>
</evidence>
<name>A7F974_SCLS1</name>
<protein>
    <submittedName>
        <fullName evidence="1">Uncharacterized protein</fullName>
    </submittedName>
</protein>
<evidence type="ECO:0000313" key="2">
    <source>
        <dbReference type="Proteomes" id="UP000001312"/>
    </source>
</evidence>
<dbReference type="InParanoid" id="A7F974"/>
<dbReference type="EMBL" id="CH476650">
    <property type="protein sequence ID" value="EDO00285.1"/>
    <property type="molecule type" value="Genomic_DNA"/>
</dbReference>
<sequence>MYTKAGSNKVTRGGWNVPFGSCTSYGLWVMSGFMRSDKEVRSQQIMEKVMHPD</sequence>
<dbReference type="RefSeq" id="XP_001584872.1">
    <property type="nucleotide sequence ID" value="XM_001584822.1"/>
</dbReference>
<organism evidence="1 2">
    <name type="scientific">Sclerotinia sclerotiorum (strain ATCC 18683 / 1980 / Ss-1)</name>
    <name type="common">White mold</name>
    <name type="synonym">Whetzelinia sclerotiorum</name>
    <dbReference type="NCBI Taxonomy" id="665079"/>
    <lineage>
        <taxon>Eukaryota</taxon>
        <taxon>Fungi</taxon>
        <taxon>Dikarya</taxon>
        <taxon>Ascomycota</taxon>
        <taxon>Pezizomycotina</taxon>
        <taxon>Leotiomycetes</taxon>
        <taxon>Helotiales</taxon>
        <taxon>Sclerotiniaceae</taxon>
        <taxon>Sclerotinia</taxon>
    </lineage>
</organism>